<comment type="catalytic activity">
    <reaction evidence="8">
        <text>[GlcNAc-(1-&gt;4)-Mur2Ac(oyl-L-Ala-gamma-D-Glu-L-Lys-D-Ala-D-Ala)](n)-di-trans,octa-cis-undecaprenyl diphosphate + beta-D-GlcNAc-(1-&gt;4)-Mur2Ac(oyl-L-Ala-gamma-D-Glu-L-Lys-D-Ala-D-Ala)-di-trans,octa-cis-undecaprenyl diphosphate = [GlcNAc-(1-&gt;4)-Mur2Ac(oyl-L-Ala-gamma-D-Glu-L-Lys-D-Ala-D-Ala)](n+1)-di-trans,octa-cis-undecaprenyl diphosphate + di-trans,octa-cis-undecaprenyl diphosphate + H(+)</text>
        <dbReference type="Rhea" id="RHEA:23708"/>
        <dbReference type="Rhea" id="RHEA-COMP:9602"/>
        <dbReference type="Rhea" id="RHEA-COMP:9603"/>
        <dbReference type="ChEBI" id="CHEBI:15378"/>
        <dbReference type="ChEBI" id="CHEBI:58405"/>
        <dbReference type="ChEBI" id="CHEBI:60033"/>
        <dbReference type="ChEBI" id="CHEBI:78435"/>
        <dbReference type="EC" id="2.4.99.28"/>
    </reaction>
</comment>
<dbReference type="InterPro" id="IPR050396">
    <property type="entry name" value="Glycosyltr_51/Transpeptidase"/>
</dbReference>
<keyword evidence="1" id="KW-0121">Carboxypeptidase</keyword>
<organism evidence="12">
    <name type="scientific">Ligilactobacillus agilis</name>
    <dbReference type="NCBI Taxonomy" id="1601"/>
    <lineage>
        <taxon>Bacteria</taxon>
        <taxon>Bacillati</taxon>
        <taxon>Bacillota</taxon>
        <taxon>Bacilli</taxon>
        <taxon>Lactobacillales</taxon>
        <taxon>Lactobacillaceae</taxon>
        <taxon>Ligilactobacillus</taxon>
    </lineage>
</organism>
<dbReference type="Gene3D" id="1.10.3810.10">
    <property type="entry name" value="Biosynthetic peptidoglycan transglycosylase-like"/>
    <property type="match status" value="1"/>
</dbReference>
<keyword evidence="2" id="KW-0645">Protease</keyword>
<dbReference type="InterPro" id="IPR012338">
    <property type="entry name" value="Beta-lactam/transpept-like"/>
</dbReference>
<dbReference type="InterPro" id="IPR036950">
    <property type="entry name" value="PBP_transglycosylase"/>
</dbReference>
<dbReference type="AlphaFoldDB" id="A0A6F9XM46"/>
<keyword evidence="9" id="KW-1133">Transmembrane helix</keyword>
<dbReference type="PANTHER" id="PTHR32282:SF29">
    <property type="entry name" value="PENICILLIN-BINDING PROTEIN 1A"/>
    <property type="match status" value="1"/>
</dbReference>
<evidence type="ECO:0000259" key="10">
    <source>
        <dbReference type="Pfam" id="PF00905"/>
    </source>
</evidence>
<keyword evidence="4" id="KW-0808">Transferase</keyword>
<proteinExistence type="predicted"/>
<evidence type="ECO:0000256" key="7">
    <source>
        <dbReference type="ARBA" id="ARBA00034000"/>
    </source>
</evidence>
<evidence type="ECO:0000256" key="3">
    <source>
        <dbReference type="ARBA" id="ARBA00022676"/>
    </source>
</evidence>
<dbReference type="GO" id="GO:0030288">
    <property type="term" value="C:outer membrane-bounded periplasmic space"/>
    <property type="evidence" value="ECO:0007669"/>
    <property type="project" value="TreeGrafter"/>
</dbReference>
<dbReference type="SUPFAM" id="SSF53955">
    <property type="entry name" value="Lysozyme-like"/>
    <property type="match status" value="1"/>
</dbReference>
<dbReference type="SUPFAM" id="SSF56601">
    <property type="entry name" value="beta-lactamase/transpeptidase-like"/>
    <property type="match status" value="1"/>
</dbReference>
<dbReference type="InterPro" id="IPR001264">
    <property type="entry name" value="Glyco_trans_51"/>
</dbReference>
<dbReference type="GO" id="GO:0008658">
    <property type="term" value="F:penicillin binding"/>
    <property type="evidence" value="ECO:0007669"/>
    <property type="project" value="InterPro"/>
</dbReference>
<evidence type="ECO:0000256" key="1">
    <source>
        <dbReference type="ARBA" id="ARBA00022645"/>
    </source>
</evidence>
<comment type="catalytic activity">
    <reaction evidence="7">
        <text>Preferential cleavage: (Ac)2-L-Lys-D-Ala-|-D-Ala. Also transpeptidation of peptidyl-alanyl moieties that are N-acyl substituents of D-alanine.</text>
        <dbReference type="EC" id="3.4.16.4"/>
    </reaction>
</comment>
<keyword evidence="5" id="KW-0378">Hydrolase</keyword>
<keyword evidence="6" id="KW-0511">Multifunctional enzyme</keyword>
<gene>
    <name evidence="12" type="ORF">SY212_12780</name>
</gene>
<keyword evidence="9" id="KW-0472">Membrane</keyword>
<dbReference type="GO" id="GO:0009252">
    <property type="term" value="P:peptidoglycan biosynthetic process"/>
    <property type="evidence" value="ECO:0007669"/>
    <property type="project" value="TreeGrafter"/>
</dbReference>
<evidence type="ECO:0000256" key="5">
    <source>
        <dbReference type="ARBA" id="ARBA00022801"/>
    </source>
</evidence>
<evidence type="ECO:0000256" key="2">
    <source>
        <dbReference type="ARBA" id="ARBA00022670"/>
    </source>
</evidence>
<dbReference type="Pfam" id="PF00905">
    <property type="entry name" value="Transpeptidase"/>
    <property type="match status" value="1"/>
</dbReference>
<dbReference type="Pfam" id="PF00912">
    <property type="entry name" value="Transgly"/>
    <property type="match status" value="1"/>
</dbReference>
<keyword evidence="9" id="KW-0812">Transmembrane</keyword>
<name>A0A6F9XM46_9LACO</name>
<accession>A0A6F9XM46</accession>
<evidence type="ECO:0000313" key="12">
    <source>
        <dbReference type="EMBL" id="GET06248.1"/>
    </source>
</evidence>
<dbReference type="EMBL" id="BLAM01000126">
    <property type="protein sequence ID" value="GET06248.1"/>
    <property type="molecule type" value="Genomic_DNA"/>
</dbReference>
<keyword evidence="3" id="KW-0328">Glycosyltransferase</keyword>
<dbReference type="Gene3D" id="3.40.710.10">
    <property type="entry name" value="DD-peptidase/beta-lactamase superfamily"/>
    <property type="match status" value="1"/>
</dbReference>
<evidence type="ECO:0000256" key="9">
    <source>
        <dbReference type="SAM" id="Phobius"/>
    </source>
</evidence>
<dbReference type="InterPro" id="IPR023346">
    <property type="entry name" value="Lysozyme-like_dom_sf"/>
</dbReference>
<feature type="transmembrane region" description="Helical" evidence="9">
    <location>
        <begin position="27"/>
        <end position="47"/>
    </location>
</feature>
<dbReference type="GO" id="GO:0006508">
    <property type="term" value="P:proteolysis"/>
    <property type="evidence" value="ECO:0007669"/>
    <property type="project" value="UniProtKB-KW"/>
</dbReference>
<feature type="domain" description="Glycosyl transferase family 51" evidence="11">
    <location>
        <begin position="97"/>
        <end position="263"/>
    </location>
</feature>
<reference evidence="12" key="1">
    <citation type="submission" date="2019-10" db="EMBL/GenBank/DDBJ databases">
        <title>Lactobacillus agilis SY212 Whole Genome Sequencing Project.</title>
        <authorList>
            <person name="Suzuki S."/>
            <person name="Endo A."/>
            <person name="Maeno S."/>
            <person name="Shiwa Y."/>
            <person name="Matsutani M."/>
            <person name="Kajikawa A."/>
        </authorList>
    </citation>
    <scope>NUCLEOTIDE SEQUENCE</scope>
    <source>
        <strain evidence="12">SY212</strain>
    </source>
</reference>
<evidence type="ECO:0000256" key="4">
    <source>
        <dbReference type="ARBA" id="ARBA00022679"/>
    </source>
</evidence>
<evidence type="ECO:0000256" key="8">
    <source>
        <dbReference type="ARBA" id="ARBA00049902"/>
    </source>
</evidence>
<sequence length="701" mass="77725">MAKSELYQQLMKDYRRQEKRAHPVRRFFKWLFVLSLFMSILPMFYIWHCWQTAPKLKQVFPTANASLSPGVVNVRYLNSEGKVFYHTNDSNFESLAVSDIDKMPNVVHALLATEDRDFYHEHGVNLKRTALASVNFIKARGTAINGGGSTITQQLIKLTYFSTSAKDQTIKRKLQEIKLAWLLDKRYTKNEILRWYFNKVSFGNSQQGLKAASAYYYGCSPDKLTVLQAATLVGMINAPSRYNPYIHKTATKNRRNLVLKSMQSAHYISKSTYQILSKKPIDLDLRLAKDNVQTSLELRAQKLQYSGFVSGVDTQLRRYDAKLLNHSIVIQTTMNQALQDQVNDIVNKQVYPDDNFQEAIVVLDNKTGDVLALSGGRNVSVLGAYNRVFNAVRSSGSAIKPLLDYAPLFETKGWSANTKVADTAMNYPGTNIAINDWDHKYQGNITVRQALVQSRNIPAVKALETLGLTNANLVTQALGFGNLNLYYANAIGLDTNPLALASAYSALANNGVRSNARFMTKLTNADNGRILSLSSVQEPVFSAKTANDISNILTGVFSGNGTATAAKLDGINQAGKTGTVGRDDKDNALTDAWMVGYTRSYTVAVWVGYDNPNDSKDILTNDKSKVAQSLYKSVMRAAMSLPNSDNGLFMNKNSGRTGNYLSESSRIHAKLPAKPLVGLPYFYGSDDNPQAGVTKLIDSVN</sequence>
<dbReference type="GO" id="GO:0009002">
    <property type="term" value="F:serine-type D-Ala-D-Ala carboxypeptidase activity"/>
    <property type="evidence" value="ECO:0007669"/>
    <property type="project" value="UniProtKB-EC"/>
</dbReference>
<dbReference type="InterPro" id="IPR001460">
    <property type="entry name" value="PCN-bd_Tpept"/>
</dbReference>
<evidence type="ECO:0000259" key="11">
    <source>
        <dbReference type="Pfam" id="PF00912"/>
    </source>
</evidence>
<dbReference type="RefSeq" id="WP_172584746.1">
    <property type="nucleotide sequence ID" value="NZ_BLAM01000126.1"/>
</dbReference>
<feature type="domain" description="Penicillin-binding protein transpeptidase" evidence="10">
    <location>
        <begin position="359"/>
        <end position="635"/>
    </location>
</feature>
<protein>
    <submittedName>
        <fullName evidence="12">Penicillin-binding protein 1A</fullName>
    </submittedName>
</protein>
<dbReference type="Proteomes" id="UP000494265">
    <property type="component" value="Unassembled WGS sequence"/>
</dbReference>
<evidence type="ECO:0000256" key="6">
    <source>
        <dbReference type="ARBA" id="ARBA00023268"/>
    </source>
</evidence>
<comment type="caution">
    <text evidence="12">The sequence shown here is derived from an EMBL/GenBank/DDBJ whole genome shotgun (WGS) entry which is preliminary data.</text>
</comment>
<dbReference type="GO" id="GO:0008955">
    <property type="term" value="F:peptidoglycan glycosyltransferase activity"/>
    <property type="evidence" value="ECO:0007669"/>
    <property type="project" value="UniProtKB-EC"/>
</dbReference>
<dbReference type="PANTHER" id="PTHR32282">
    <property type="entry name" value="BINDING PROTEIN TRANSPEPTIDASE, PUTATIVE-RELATED"/>
    <property type="match status" value="1"/>
</dbReference>